<dbReference type="RefSeq" id="WP_192279221.1">
    <property type="nucleotide sequence ID" value="NZ_JACZDF010000003.1"/>
</dbReference>
<feature type="region of interest" description="Disordered" evidence="1">
    <location>
        <begin position="1"/>
        <end position="27"/>
    </location>
</feature>
<feature type="transmembrane region" description="Helical" evidence="2">
    <location>
        <begin position="85"/>
        <end position="105"/>
    </location>
</feature>
<keyword evidence="2" id="KW-0812">Transmembrane</keyword>
<name>A0ABR9DSI0_9MICO</name>
<organism evidence="3 4">
    <name type="scientific">Flavimobilis rhizosphaerae</name>
    <dbReference type="NCBI Taxonomy" id="2775421"/>
    <lineage>
        <taxon>Bacteria</taxon>
        <taxon>Bacillati</taxon>
        <taxon>Actinomycetota</taxon>
        <taxon>Actinomycetes</taxon>
        <taxon>Micrococcales</taxon>
        <taxon>Jonesiaceae</taxon>
        <taxon>Flavimobilis</taxon>
    </lineage>
</organism>
<dbReference type="EMBL" id="JACZDF010000003">
    <property type="protein sequence ID" value="MBD9699282.1"/>
    <property type="molecule type" value="Genomic_DNA"/>
</dbReference>
<feature type="transmembrane region" description="Helical" evidence="2">
    <location>
        <begin position="126"/>
        <end position="146"/>
    </location>
</feature>
<keyword evidence="2" id="KW-0472">Membrane</keyword>
<evidence type="ECO:0000313" key="4">
    <source>
        <dbReference type="Proteomes" id="UP000642107"/>
    </source>
</evidence>
<feature type="transmembrane region" description="Helical" evidence="2">
    <location>
        <begin position="152"/>
        <end position="175"/>
    </location>
</feature>
<accession>A0ABR9DSI0</accession>
<evidence type="ECO:0000313" key="3">
    <source>
        <dbReference type="EMBL" id="MBD9699282.1"/>
    </source>
</evidence>
<feature type="transmembrane region" description="Helical" evidence="2">
    <location>
        <begin position="57"/>
        <end position="79"/>
    </location>
</feature>
<dbReference type="Proteomes" id="UP000642107">
    <property type="component" value="Unassembled WGS sequence"/>
</dbReference>
<gene>
    <name evidence="3" type="ORF">IGS67_07230</name>
</gene>
<proteinExistence type="predicted"/>
<reference evidence="3 4" key="1">
    <citation type="submission" date="2020-09" db="EMBL/GenBank/DDBJ databases">
        <title>Flavimobilis rhizosphaerae sp. nov., isolated from rhizosphere soil of Spartina alterniflora.</title>
        <authorList>
            <person name="Hanqin C."/>
        </authorList>
    </citation>
    <scope>NUCLEOTIDE SEQUENCE [LARGE SCALE GENOMIC DNA]</scope>
    <source>
        <strain evidence="3 4">GY 10621</strain>
    </source>
</reference>
<evidence type="ECO:0000256" key="2">
    <source>
        <dbReference type="SAM" id="Phobius"/>
    </source>
</evidence>
<comment type="caution">
    <text evidence="3">The sequence shown here is derived from an EMBL/GenBank/DDBJ whole genome shotgun (WGS) entry which is preliminary data.</text>
</comment>
<keyword evidence="2" id="KW-1133">Transmembrane helix</keyword>
<feature type="compositionally biased region" description="Basic and acidic residues" evidence="1">
    <location>
        <begin position="13"/>
        <end position="27"/>
    </location>
</feature>
<keyword evidence="4" id="KW-1185">Reference proteome</keyword>
<protein>
    <submittedName>
        <fullName evidence="3">Uncharacterized protein</fullName>
    </submittedName>
</protein>
<evidence type="ECO:0000256" key="1">
    <source>
        <dbReference type="SAM" id="MobiDB-lite"/>
    </source>
</evidence>
<sequence>MTDDARTSILRPTARDRRAEARARREAERGVLTEPVLTGGPAVDPVRDAQLSVAARTFTLGAVGGGASGGFAGAVASLGTGYVGAGFWVGSLVGAVVGVLLAAVLTPVMQRIAQRAAGAVRLSTRVALAAAPVAAALAVWPVMAGGRWSAELAPAVVVSAVVAAIAGFVGVPWCARPLAASANVAGADVPLPRDPSTD</sequence>